<feature type="transmembrane region" description="Helical" evidence="1">
    <location>
        <begin position="303"/>
        <end position="324"/>
    </location>
</feature>
<dbReference type="Proteomes" id="UP001320148">
    <property type="component" value="Chromosome"/>
</dbReference>
<dbReference type="InterPro" id="IPR004445">
    <property type="entry name" value="GltS"/>
</dbReference>
<gene>
    <name evidence="2" type="ORF">DSLASN_24260</name>
</gene>
<proteinExistence type="predicted"/>
<evidence type="ECO:0000313" key="3">
    <source>
        <dbReference type="Proteomes" id="UP001320148"/>
    </source>
</evidence>
<feature type="transmembrane region" description="Helical" evidence="1">
    <location>
        <begin position="6"/>
        <end position="30"/>
    </location>
</feature>
<protein>
    <recommendedName>
        <fullName evidence="4">Sodium:glutamate symporter</fullName>
    </recommendedName>
</protein>
<dbReference type="PANTHER" id="PTHR36178">
    <property type="entry name" value="SLR0625 PROTEIN"/>
    <property type="match status" value="1"/>
</dbReference>
<feature type="transmembrane region" description="Helical" evidence="1">
    <location>
        <begin position="330"/>
        <end position="352"/>
    </location>
</feature>
<evidence type="ECO:0008006" key="4">
    <source>
        <dbReference type="Google" id="ProtNLM"/>
    </source>
</evidence>
<feature type="transmembrane region" description="Helical" evidence="1">
    <location>
        <begin position="76"/>
        <end position="96"/>
    </location>
</feature>
<organism evidence="2 3">
    <name type="scientific">Desulfoluna limicola</name>
    <dbReference type="NCBI Taxonomy" id="2810562"/>
    <lineage>
        <taxon>Bacteria</taxon>
        <taxon>Pseudomonadati</taxon>
        <taxon>Thermodesulfobacteriota</taxon>
        <taxon>Desulfobacteria</taxon>
        <taxon>Desulfobacterales</taxon>
        <taxon>Desulfolunaceae</taxon>
        <taxon>Desulfoluna</taxon>
    </lineage>
</organism>
<keyword evidence="1" id="KW-0472">Membrane</keyword>
<name>A0ABM7PI88_9BACT</name>
<feature type="transmembrane region" description="Helical" evidence="1">
    <location>
        <begin position="236"/>
        <end position="259"/>
    </location>
</feature>
<keyword evidence="1" id="KW-1133">Transmembrane helix</keyword>
<evidence type="ECO:0000256" key="1">
    <source>
        <dbReference type="SAM" id="Phobius"/>
    </source>
</evidence>
<feature type="transmembrane region" description="Helical" evidence="1">
    <location>
        <begin position="172"/>
        <end position="191"/>
    </location>
</feature>
<dbReference type="EMBL" id="AP024488">
    <property type="protein sequence ID" value="BCS96794.1"/>
    <property type="molecule type" value="Genomic_DNA"/>
</dbReference>
<evidence type="ECO:0000313" key="2">
    <source>
        <dbReference type="EMBL" id="BCS96794.1"/>
    </source>
</evidence>
<accession>A0ABM7PI88</accession>
<dbReference type="Pfam" id="PF03616">
    <property type="entry name" value="Glt_symporter"/>
    <property type="match status" value="1"/>
</dbReference>
<feature type="transmembrane region" description="Helical" evidence="1">
    <location>
        <begin position="143"/>
        <end position="166"/>
    </location>
</feature>
<reference evidence="2 3" key="1">
    <citation type="submission" date="2021-02" db="EMBL/GenBank/DDBJ databases">
        <title>Complete genome of Desulfoluna sp. strain ASN36.</title>
        <authorList>
            <person name="Takahashi A."/>
            <person name="Kojima H."/>
            <person name="Fukui M."/>
        </authorList>
    </citation>
    <scope>NUCLEOTIDE SEQUENCE [LARGE SCALE GENOMIC DNA]</scope>
    <source>
        <strain evidence="2 3">ASN36</strain>
    </source>
</reference>
<dbReference type="PANTHER" id="PTHR36178:SF1">
    <property type="entry name" value="SODIUM_GLUTAMATE SYMPORTER"/>
    <property type="match status" value="1"/>
</dbReference>
<keyword evidence="1" id="KW-0812">Transmembrane</keyword>
<keyword evidence="3" id="KW-1185">Reference proteome</keyword>
<sequence>MQNGALWMAFMYCLVYAVQGVTGKSIFVFAKMIAGGDFFTGFGYLVGSGFSQSPGAAQAFGTIWESTYGVQGASSVGLAFGAMGFLCAICFGIPLANRGIKNGWVADQSSKELPTNLLKGMMGKGEATECTRTTTHPANIDNLAFHLAVMAGLYGVGYVFALTWSMHMPQGVNGLGFGLLYTWGMIAGLLTRKVLDKIDCLHVLDNSTVRGVTSSTIDYMICAVFMGISMSDIQAIIVPFLTTVVVAAMVTYCLILWFARRMPEYGFERGLAILGCYTGTVASGILLLRIVDPDFKSPAAVELAVMNVFILPLIQIVYLNLPFIPTEGSIMLPVFIAYIVLMPMALFFFKFVGKRAW</sequence>
<feature type="transmembrane region" description="Helical" evidence="1">
    <location>
        <begin position="271"/>
        <end position="291"/>
    </location>
</feature>